<protein>
    <submittedName>
        <fullName evidence="2">Uncharacterized protein</fullName>
    </submittedName>
</protein>
<reference evidence="2 3" key="1">
    <citation type="submission" date="2013-06" db="EMBL/GenBank/DDBJ databases">
        <title>Rumen cellulosomics: divergent fiber-degrading strategies revealed by comparative genome-wide analysis of six Ruminococcal strains.</title>
        <authorList>
            <person name="Dassa B."/>
            <person name="Borovok I."/>
            <person name="Lamed R."/>
            <person name="Flint H."/>
            <person name="Yeoman C.J."/>
            <person name="White B."/>
            <person name="Bayer E.A."/>
        </authorList>
    </citation>
    <scope>NUCLEOTIDE SEQUENCE [LARGE SCALE GENOMIC DNA]</scope>
    <source>
        <strain evidence="2 3">SY3</strain>
    </source>
</reference>
<feature type="compositionally biased region" description="Low complexity" evidence="1">
    <location>
        <begin position="94"/>
        <end position="122"/>
    </location>
</feature>
<gene>
    <name evidence="2" type="ORF">RASY3_04740</name>
</gene>
<sequence length="401" mass="45801">MNKKLFIIAITATVLLTACGSTEKNDSKKTAENSSQAEITSTVSEDISDSSEKSEESSAVQTESSEKTESSSAEKKKEKTVSDSSKASKEKNDTNNTIIINDQNYTNNTTDQNGTSTNTNDNTSDHDGGQQQDHTDTKKMFEDSLNNVSVEVGDESIVETGTVNGRYYRFTIDLSKWDEFTTTDDMLQLSRLFWQSYPRMYERYADITDPPTDVILAIEDEGYEVAEAGGNFVHLHDQWLYSNPDDYDCIVHELAHVIQAGWENPFLEYSSYIELFADVCRMEYAMDNGYYNDNSWLLQTVDGQDTRKTSVRFLVWLDYMYSNGDIDIMRRFCEVCYNKKYSSAEWDDAWQEIFKGTELEGKTADEAWELYTDSDFAYLSSYSEKGETSVLLQDYDIRGKF</sequence>
<keyword evidence="3" id="KW-1185">Reference proteome</keyword>
<accession>A0A011V3N9</accession>
<dbReference type="PATRIC" id="fig|1341156.4.peg.1271"/>
<evidence type="ECO:0000313" key="2">
    <source>
        <dbReference type="EMBL" id="EXM40067.1"/>
    </source>
</evidence>
<feature type="compositionally biased region" description="Basic and acidic residues" evidence="1">
    <location>
        <begin position="64"/>
        <end position="93"/>
    </location>
</feature>
<comment type="caution">
    <text evidence="2">The sequence shown here is derived from an EMBL/GenBank/DDBJ whole genome shotgun (WGS) entry which is preliminary data.</text>
</comment>
<evidence type="ECO:0000313" key="3">
    <source>
        <dbReference type="Proteomes" id="UP000021369"/>
    </source>
</evidence>
<proteinExistence type="predicted"/>
<dbReference type="Proteomes" id="UP000021369">
    <property type="component" value="Unassembled WGS sequence"/>
</dbReference>
<dbReference type="EMBL" id="JEOB01000002">
    <property type="protein sequence ID" value="EXM40067.1"/>
    <property type="molecule type" value="Genomic_DNA"/>
</dbReference>
<feature type="region of interest" description="Disordered" evidence="1">
    <location>
        <begin position="22"/>
        <end position="135"/>
    </location>
</feature>
<evidence type="ECO:0000256" key="1">
    <source>
        <dbReference type="SAM" id="MobiDB-lite"/>
    </source>
</evidence>
<name>A0A011V3N9_RUMAL</name>
<dbReference type="AlphaFoldDB" id="A0A011V3N9"/>
<organism evidence="2 3">
    <name type="scientific">Ruminococcus albus SY3</name>
    <dbReference type="NCBI Taxonomy" id="1341156"/>
    <lineage>
        <taxon>Bacteria</taxon>
        <taxon>Bacillati</taxon>
        <taxon>Bacillota</taxon>
        <taxon>Clostridia</taxon>
        <taxon>Eubacteriales</taxon>
        <taxon>Oscillospiraceae</taxon>
        <taxon>Ruminococcus</taxon>
    </lineage>
</organism>
<feature type="compositionally biased region" description="Basic and acidic residues" evidence="1">
    <location>
        <begin position="123"/>
        <end position="135"/>
    </location>
</feature>
<feature type="compositionally biased region" description="Polar residues" evidence="1">
    <location>
        <begin position="32"/>
        <end position="43"/>
    </location>
</feature>
<dbReference type="PROSITE" id="PS51257">
    <property type="entry name" value="PROKAR_LIPOPROTEIN"/>
    <property type="match status" value="1"/>
</dbReference>
<dbReference type="OrthoDB" id="211588at2"/>